<evidence type="ECO:0000313" key="2">
    <source>
        <dbReference type="EMBL" id="RHD83166.1"/>
    </source>
</evidence>
<feature type="compositionally biased region" description="Basic and acidic residues" evidence="1">
    <location>
        <begin position="103"/>
        <end position="118"/>
    </location>
</feature>
<accession>A0A414HEZ8</accession>
<dbReference type="AlphaFoldDB" id="A0A414HEZ8"/>
<dbReference type="Proteomes" id="UP000283429">
    <property type="component" value="Unassembled WGS sequence"/>
</dbReference>
<organism evidence="2 3">
    <name type="scientific">Phocaeicola vulgatus</name>
    <name type="common">Bacteroides vulgatus</name>
    <dbReference type="NCBI Taxonomy" id="821"/>
    <lineage>
        <taxon>Bacteria</taxon>
        <taxon>Pseudomonadati</taxon>
        <taxon>Bacteroidota</taxon>
        <taxon>Bacteroidia</taxon>
        <taxon>Bacteroidales</taxon>
        <taxon>Bacteroidaceae</taxon>
        <taxon>Phocaeicola</taxon>
    </lineage>
</organism>
<reference evidence="2 3" key="1">
    <citation type="submission" date="2018-08" db="EMBL/GenBank/DDBJ databases">
        <title>A genome reference for cultivated species of the human gut microbiota.</title>
        <authorList>
            <person name="Zou Y."/>
            <person name="Xue W."/>
            <person name="Luo G."/>
        </authorList>
    </citation>
    <scope>NUCLEOTIDE SEQUENCE [LARGE SCALE GENOMIC DNA]</scope>
    <source>
        <strain evidence="2 3">AM30-40</strain>
    </source>
</reference>
<sequence>MTDINKKDAEDIQQGPIPETITFHTADRMTYGALGYDGNELMAFISGYDLEIKFNLRIINSLADAEACADALAQVFYEALMEQLINEKADFVKPHHWKPATLSEKEGNEIRQDNGHAG</sequence>
<name>A0A414HEZ8_PHOVU</name>
<comment type="caution">
    <text evidence="2">The sequence shown here is derived from an EMBL/GenBank/DDBJ whole genome shotgun (WGS) entry which is preliminary data.</text>
</comment>
<gene>
    <name evidence="2" type="ORF">DW783_04690</name>
</gene>
<evidence type="ECO:0000313" key="3">
    <source>
        <dbReference type="Proteomes" id="UP000283429"/>
    </source>
</evidence>
<proteinExistence type="predicted"/>
<protein>
    <submittedName>
        <fullName evidence="2">Uncharacterized protein</fullName>
    </submittedName>
</protein>
<evidence type="ECO:0000256" key="1">
    <source>
        <dbReference type="SAM" id="MobiDB-lite"/>
    </source>
</evidence>
<dbReference type="EMBL" id="QSJM01000010">
    <property type="protein sequence ID" value="RHD83166.1"/>
    <property type="molecule type" value="Genomic_DNA"/>
</dbReference>
<feature type="region of interest" description="Disordered" evidence="1">
    <location>
        <begin position="97"/>
        <end position="118"/>
    </location>
</feature>